<reference evidence="10 11" key="1">
    <citation type="submission" date="2016-12" db="EMBL/GenBank/DDBJ databases">
        <title>Candidatus Reconcilibacillus cellulovorans genome.</title>
        <authorList>
            <person name="Kolinko S."/>
            <person name="Wu Y.-W."/>
            <person name="Tachea F."/>
            <person name="Denzel E."/>
            <person name="Hiras J."/>
            <person name="Baecker N."/>
            <person name="Chan L.J."/>
            <person name="Eichorst S.A."/>
            <person name="Frey D."/>
            <person name="Adams P.D."/>
            <person name="Pray T."/>
            <person name="Tanjore D."/>
            <person name="Petzold C.J."/>
            <person name="Gladden J.M."/>
            <person name="Simmons B.A."/>
            <person name="Singer S.W."/>
        </authorList>
    </citation>
    <scope>NUCLEOTIDE SEQUENCE [LARGE SCALE GENOMIC DNA]</scope>
    <source>
        <strain evidence="10">JTherm</strain>
    </source>
</reference>
<accession>A0A2A6E137</accession>
<evidence type="ECO:0000259" key="9">
    <source>
        <dbReference type="PROSITE" id="PS50885"/>
    </source>
</evidence>
<keyword evidence="4" id="KW-0808">Transferase</keyword>
<dbReference type="AlphaFoldDB" id="A0A2A6E137"/>
<feature type="transmembrane region" description="Helical" evidence="8">
    <location>
        <begin position="315"/>
        <end position="339"/>
    </location>
</feature>
<dbReference type="Proteomes" id="UP000243688">
    <property type="component" value="Unassembled WGS sequence"/>
</dbReference>
<dbReference type="Pfam" id="PF06580">
    <property type="entry name" value="His_kinase"/>
    <property type="match status" value="1"/>
</dbReference>
<keyword evidence="8" id="KW-0812">Transmembrane</keyword>
<keyword evidence="5" id="KW-0418">Kinase</keyword>
<feature type="region of interest" description="Disordered" evidence="7">
    <location>
        <begin position="611"/>
        <end position="639"/>
    </location>
</feature>
<dbReference type="PROSITE" id="PS50885">
    <property type="entry name" value="HAMP"/>
    <property type="match status" value="1"/>
</dbReference>
<dbReference type="InterPro" id="IPR010559">
    <property type="entry name" value="Sig_transdc_His_kin_internal"/>
</dbReference>
<feature type="transmembrane region" description="Helical" evidence="8">
    <location>
        <begin position="39"/>
        <end position="58"/>
    </location>
</feature>
<evidence type="ECO:0000256" key="6">
    <source>
        <dbReference type="ARBA" id="ARBA00023136"/>
    </source>
</evidence>
<dbReference type="Pfam" id="PF02518">
    <property type="entry name" value="HATPase_c"/>
    <property type="match status" value="1"/>
</dbReference>
<name>A0A2A6E137_9BACL</name>
<dbReference type="GO" id="GO:0005886">
    <property type="term" value="C:plasma membrane"/>
    <property type="evidence" value="ECO:0007669"/>
    <property type="project" value="UniProtKB-SubCell"/>
</dbReference>
<feature type="domain" description="HAMP" evidence="9">
    <location>
        <begin position="336"/>
        <end position="388"/>
    </location>
</feature>
<dbReference type="SUPFAM" id="SSF158472">
    <property type="entry name" value="HAMP domain-like"/>
    <property type="match status" value="1"/>
</dbReference>
<dbReference type="PANTHER" id="PTHR34220">
    <property type="entry name" value="SENSOR HISTIDINE KINASE YPDA"/>
    <property type="match status" value="1"/>
</dbReference>
<evidence type="ECO:0000313" key="10">
    <source>
        <dbReference type="EMBL" id="PDO10751.1"/>
    </source>
</evidence>
<comment type="caution">
    <text evidence="10">The sequence shown here is derived from an EMBL/GenBank/DDBJ whole genome shotgun (WGS) entry which is preliminary data.</text>
</comment>
<protein>
    <recommendedName>
        <fullName evidence="9">HAMP domain-containing protein</fullName>
    </recommendedName>
</protein>
<feature type="compositionally biased region" description="Basic and acidic residues" evidence="7">
    <location>
        <begin position="613"/>
        <end position="623"/>
    </location>
</feature>
<evidence type="ECO:0000256" key="8">
    <source>
        <dbReference type="SAM" id="Phobius"/>
    </source>
</evidence>
<dbReference type="PANTHER" id="PTHR34220:SF7">
    <property type="entry name" value="SENSOR HISTIDINE KINASE YPDA"/>
    <property type="match status" value="1"/>
</dbReference>
<keyword evidence="6 8" id="KW-0472">Membrane</keyword>
<dbReference type="Pfam" id="PF00672">
    <property type="entry name" value="HAMP"/>
    <property type="match status" value="1"/>
</dbReference>
<dbReference type="InterPro" id="IPR003660">
    <property type="entry name" value="HAMP_dom"/>
</dbReference>
<dbReference type="InterPro" id="IPR036890">
    <property type="entry name" value="HATPase_C_sf"/>
</dbReference>
<keyword evidence="2" id="KW-1003">Cell membrane</keyword>
<evidence type="ECO:0000256" key="5">
    <source>
        <dbReference type="ARBA" id="ARBA00022777"/>
    </source>
</evidence>
<dbReference type="Gene3D" id="3.30.565.10">
    <property type="entry name" value="Histidine kinase-like ATPase, C-terminal domain"/>
    <property type="match status" value="1"/>
</dbReference>
<dbReference type="Gene3D" id="6.10.340.10">
    <property type="match status" value="1"/>
</dbReference>
<dbReference type="SUPFAM" id="SSF55874">
    <property type="entry name" value="ATPase domain of HSP90 chaperone/DNA topoisomerase II/histidine kinase"/>
    <property type="match status" value="1"/>
</dbReference>
<dbReference type="CDD" id="cd06225">
    <property type="entry name" value="HAMP"/>
    <property type="match status" value="1"/>
</dbReference>
<organism evidence="10 11">
    <name type="scientific">Candidatus Reconcilbacillus cellulovorans</name>
    <dbReference type="NCBI Taxonomy" id="1906605"/>
    <lineage>
        <taxon>Bacteria</taxon>
        <taxon>Bacillati</taxon>
        <taxon>Bacillota</taxon>
        <taxon>Bacilli</taxon>
        <taxon>Bacillales</taxon>
        <taxon>Paenibacillaceae</taxon>
        <taxon>Candidatus Reconcilbacillus</taxon>
    </lineage>
</organism>
<dbReference type="InterPro" id="IPR050640">
    <property type="entry name" value="Bact_2-comp_sensor_kinase"/>
</dbReference>
<dbReference type="InterPro" id="IPR003594">
    <property type="entry name" value="HATPase_dom"/>
</dbReference>
<dbReference type="GO" id="GO:0000155">
    <property type="term" value="F:phosphorelay sensor kinase activity"/>
    <property type="evidence" value="ECO:0007669"/>
    <property type="project" value="InterPro"/>
</dbReference>
<evidence type="ECO:0000256" key="1">
    <source>
        <dbReference type="ARBA" id="ARBA00004651"/>
    </source>
</evidence>
<gene>
    <name evidence="10" type="ORF">BLM47_05270</name>
</gene>
<evidence type="ECO:0000256" key="7">
    <source>
        <dbReference type="SAM" id="MobiDB-lite"/>
    </source>
</evidence>
<keyword evidence="3" id="KW-0597">Phosphoprotein</keyword>
<evidence type="ECO:0000313" key="11">
    <source>
        <dbReference type="Proteomes" id="UP000243688"/>
    </source>
</evidence>
<comment type="subcellular location">
    <subcellularLocation>
        <location evidence="1">Cell membrane</location>
        <topology evidence="1">Multi-pass membrane protein</topology>
    </subcellularLocation>
</comment>
<evidence type="ECO:0000256" key="3">
    <source>
        <dbReference type="ARBA" id="ARBA00022553"/>
    </source>
</evidence>
<keyword evidence="8" id="KW-1133">Transmembrane helix</keyword>
<dbReference type="SMART" id="SM00304">
    <property type="entry name" value="HAMP"/>
    <property type="match status" value="1"/>
</dbReference>
<evidence type="ECO:0000256" key="4">
    <source>
        <dbReference type="ARBA" id="ARBA00022679"/>
    </source>
</evidence>
<dbReference type="EMBL" id="MOXJ01000009">
    <property type="protein sequence ID" value="PDO10751.1"/>
    <property type="molecule type" value="Genomic_DNA"/>
</dbReference>
<sequence length="639" mass="73898">MNTGLSPVDRKLYNEKYKFGMPEQERGEPMSAAVKSVRFRIFAGFLVALAPLVFFLYYNNQYSIQTVRTQLAQNYSDLLSQYVDGTDETLKEFNYYLYRLAAEPDVLMMQLSGALTDDYVLAKQRMYNKFINDLGYYKVINTLFLYYRPGDDFLIATQDSAFYRQREETIRRLMSDDVYDIRFDQSWNVVPTGEYSHMLAQVARIGTGMYAGVLIDVAELAAPLRTWDIGPGGGVTIVSSENAPLTSRYFDPARYASLEEEAEDRRSRPYGVARDEQTGERFLIVGKASSMAPVQYKLIVAESVVLKNLPYLQRVLYLLPLVCAIVPIFYLIFLQRVFFRPMALLIRAMRKIGQGKLDVRLEEQNSSEFNFFVATFNQMAEQIENLKINVYEEKLRAQQAQFKQLQAQINPHFYMNCLNIIYNLAALKEHKSVQKMALHLAQYFRYIMRSHRDLIPLQEEIEHIRNYLEIQHMRYPDDLDYEIRVPEPYLSYLVPPLIVQPFVENAVIHGFRQELSPFRIVIAAEREEAEPGKKPALAIRIEDNGAGFPPDVLRELNSDHYLQSAREDHLGVWNVLNRLRVRYGTDAEVRFANRDGERGAIVRIRLPDTAADPVERRAERDGPDVFEPQSESKVSEPKG</sequence>
<proteinExistence type="predicted"/>
<evidence type="ECO:0000256" key="2">
    <source>
        <dbReference type="ARBA" id="ARBA00022475"/>
    </source>
</evidence>